<protein>
    <submittedName>
        <fullName evidence="2">Uncharacterized protein</fullName>
    </submittedName>
</protein>
<name>A0A1J8QG22_9AGAM</name>
<gene>
    <name evidence="2" type="ORF">AZE42_10876</name>
</gene>
<sequence length="312" mass="34735">MTNIDSLMAPEPPIDPVWYSDSGLPQISSDVETIAARRSPKLRLRAALVPRHPKIESIKRKADLQAACDTHGIVYGKKTKLDSLWDRLVRHWYLTTAKRQGSMRLYETVVQRSTAASLSESGRPGQSSEDIDTSIGDGELPREFSVEGGDAEDILGYDLDGLDVEDNDATGVDAALDAFRTVMRTAAAICAEGNRRKGGIKTQAVMKRLWDRFLGDALEKGHVRDDIINEHALLLFIQWNGEICKFNKLGQDLPGTFVGASQIKKAFFGALCLRKVQDAHDLMPTRRRPAVSVRVYDALKTRMDETLIRARE</sequence>
<dbReference type="EMBL" id="LVVM01001285">
    <property type="protein sequence ID" value="OJA18891.1"/>
    <property type="molecule type" value="Genomic_DNA"/>
</dbReference>
<reference evidence="2 3" key="1">
    <citation type="submission" date="2016-03" db="EMBL/GenBank/DDBJ databases">
        <title>Comparative genomics of the ectomycorrhizal sister species Rhizopogon vinicolor and Rhizopogon vesiculosus (Basidiomycota: Boletales) reveals a divergence of the mating type B locus.</title>
        <authorList>
            <person name="Mujic A.B."/>
            <person name="Kuo A."/>
            <person name="Tritt A."/>
            <person name="Lipzen A."/>
            <person name="Chen C."/>
            <person name="Johnson J."/>
            <person name="Sharma A."/>
            <person name="Barry K."/>
            <person name="Grigoriev I.V."/>
            <person name="Spatafora J.W."/>
        </authorList>
    </citation>
    <scope>NUCLEOTIDE SEQUENCE [LARGE SCALE GENOMIC DNA]</scope>
    <source>
        <strain evidence="2 3">AM-OR11-056</strain>
    </source>
</reference>
<feature type="region of interest" description="Disordered" evidence="1">
    <location>
        <begin position="115"/>
        <end position="139"/>
    </location>
</feature>
<proteinExistence type="predicted"/>
<evidence type="ECO:0000313" key="2">
    <source>
        <dbReference type="EMBL" id="OJA18891.1"/>
    </source>
</evidence>
<dbReference type="OrthoDB" id="2675946at2759"/>
<dbReference type="Proteomes" id="UP000183567">
    <property type="component" value="Unassembled WGS sequence"/>
</dbReference>
<comment type="caution">
    <text evidence="2">The sequence shown here is derived from an EMBL/GenBank/DDBJ whole genome shotgun (WGS) entry which is preliminary data.</text>
</comment>
<dbReference type="AlphaFoldDB" id="A0A1J8QG22"/>
<feature type="compositionally biased region" description="Polar residues" evidence="1">
    <location>
        <begin position="115"/>
        <end position="128"/>
    </location>
</feature>
<evidence type="ECO:0000256" key="1">
    <source>
        <dbReference type="SAM" id="MobiDB-lite"/>
    </source>
</evidence>
<evidence type="ECO:0000313" key="3">
    <source>
        <dbReference type="Proteomes" id="UP000183567"/>
    </source>
</evidence>
<keyword evidence="3" id="KW-1185">Reference proteome</keyword>
<accession>A0A1J8QG22</accession>
<organism evidence="2 3">
    <name type="scientific">Rhizopogon vesiculosus</name>
    <dbReference type="NCBI Taxonomy" id="180088"/>
    <lineage>
        <taxon>Eukaryota</taxon>
        <taxon>Fungi</taxon>
        <taxon>Dikarya</taxon>
        <taxon>Basidiomycota</taxon>
        <taxon>Agaricomycotina</taxon>
        <taxon>Agaricomycetes</taxon>
        <taxon>Agaricomycetidae</taxon>
        <taxon>Boletales</taxon>
        <taxon>Suillineae</taxon>
        <taxon>Rhizopogonaceae</taxon>
        <taxon>Rhizopogon</taxon>
    </lineage>
</organism>